<accession>A0A1C7FAT4</accession>
<dbReference type="GO" id="GO:0006935">
    <property type="term" value="P:chemotaxis"/>
    <property type="evidence" value="ECO:0007669"/>
    <property type="project" value="UniProtKB-KW"/>
</dbReference>
<comment type="similarity">
    <text evidence="10">Belongs to the methyl-accepting chemotaxis (MCP) protein family.</text>
</comment>
<keyword evidence="6" id="KW-0812">Transmembrane</keyword>
<evidence type="ECO:0000256" key="6">
    <source>
        <dbReference type="ARBA" id="ARBA00022692"/>
    </source>
</evidence>
<sequence>MNLSLKQKLIGASLLAVMLMASALTWLSADQLYQQTRNGMYSRAESLANTAAIGISDWISIRRDITSAFNAYSTEADVVPFLQQARIAGGFDDIFLGTPAGDMYRSHPERNRADYDPRTRPWYIDANNAGRQIITTAYQDAITGALLVSIAEPVRIDGKQIGVVASDVLLDQLINDVISLDAGKNAHAMLIDKQDGTFLAHPNKNLLLKPVTSLDPQLTLSAIEALANAGDIEIVEQNGVEKLYYFKKCSRYGLDVRD</sequence>
<dbReference type="EMBL" id="CP016414">
    <property type="protein sequence ID" value="ANU36563.1"/>
    <property type="molecule type" value="Genomic_DNA"/>
</dbReference>
<dbReference type="AlphaFoldDB" id="A0A1C7FAT4"/>
<evidence type="ECO:0000256" key="8">
    <source>
        <dbReference type="ARBA" id="ARBA00023136"/>
    </source>
</evidence>
<name>A0A1C7FAT4_9VIBR</name>
<evidence type="ECO:0000256" key="4">
    <source>
        <dbReference type="ARBA" id="ARBA00022481"/>
    </source>
</evidence>
<evidence type="ECO:0000256" key="3">
    <source>
        <dbReference type="ARBA" id="ARBA00022475"/>
    </source>
</evidence>
<dbReference type="FunFam" id="3.30.450.20:FF:000048">
    <property type="entry name" value="Methyl-accepting chemotaxis protein"/>
    <property type="match status" value="1"/>
</dbReference>
<comment type="subcellular location">
    <subcellularLocation>
        <location evidence="1">Cell inner membrane</location>
    </subcellularLocation>
    <subcellularLocation>
        <location evidence="2">Cell membrane</location>
        <topology evidence="2">Multi-pass membrane protein</topology>
    </subcellularLocation>
</comment>
<evidence type="ECO:0000259" key="11">
    <source>
        <dbReference type="Pfam" id="PF02743"/>
    </source>
</evidence>
<protein>
    <submittedName>
        <fullName evidence="12">Methyl-accepting chemotaxis protein PctA</fullName>
    </submittedName>
</protein>
<gene>
    <name evidence="12" type="ORF">VSVS05_01438</name>
</gene>
<evidence type="ECO:0000256" key="1">
    <source>
        <dbReference type="ARBA" id="ARBA00004533"/>
    </source>
</evidence>
<evidence type="ECO:0000256" key="5">
    <source>
        <dbReference type="ARBA" id="ARBA00022500"/>
    </source>
</evidence>
<dbReference type="Pfam" id="PF02743">
    <property type="entry name" value="dCache_1"/>
    <property type="match status" value="1"/>
</dbReference>
<evidence type="ECO:0000313" key="13">
    <source>
        <dbReference type="Proteomes" id="UP000092528"/>
    </source>
</evidence>
<evidence type="ECO:0000313" key="12">
    <source>
        <dbReference type="EMBL" id="ANU36563.1"/>
    </source>
</evidence>
<keyword evidence="3" id="KW-1003">Cell membrane</keyword>
<dbReference type="Proteomes" id="UP000092528">
    <property type="component" value="Chromosome 1"/>
</dbReference>
<evidence type="ECO:0000256" key="9">
    <source>
        <dbReference type="ARBA" id="ARBA00023224"/>
    </source>
</evidence>
<dbReference type="SUPFAM" id="SSF103190">
    <property type="entry name" value="Sensory domain-like"/>
    <property type="match status" value="1"/>
</dbReference>
<dbReference type="GO" id="GO:0007165">
    <property type="term" value="P:signal transduction"/>
    <property type="evidence" value="ECO:0007669"/>
    <property type="project" value="UniProtKB-KW"/>
</dbReference>
<organism evidence="12 13">
    <name type="scientific">Vibrio scophthalmi</name>
    <dbReference type="NCBI Taxonomy" id="45658"/>
    <lineage>
        <taxon>Bacteria</taxon>
        <taxon>Pseudomonadati</taxon>
        <taxon>Pseudomonadota</taxon>
        <taxon>Gammaproteobacteria</taxon>
        <taxon>Vibrionales</taxon>
        <taxon>Vibrionaceae</taxon>
        <taxon>Vibrio</taxon>
    </lineage>
</organism>
<keyword evidence="9" id="KW-0807">Transducer</keyword>
<dbReference type="PATRIC" id="fig|45658.7.peg.1415"/>
<keyword evidence="8" id="KW-0472">Membrane</keyword>
<keyword evidence="7" id="KW-1133">Transmembrane helix</keyword>
<feature type="domain" description="Cache" evidence="11">
    <location>
        <begin position="43"/>
        <end position="245"/>
    </location>
</feature>
<dbReference type="Gene3D" id="3.30.450.20">
    <property type="entry name" value="PAS domain"/>
    <property type="match status" value="2"/>
</dbReference>
<dbReference type="GO" id="GO:0005886">
    <property type="term" value="C:plasma membrane"/>
    <property type="evidence" value="ECO:0007669"/>
    <property type="project" value="UniProtKB-SubCell"/>
</dbReference>
<dbReference type="InterPro" id="IPR029151">
    <property type="entry name" value="Sensor-like_sf"/>
</dbReference>
<dbReference type="CDD" id="cd12912">
    <property type="entry name" value="PDC2_MCP_like"/>
    <property type="match status" value="1"/>
</dbReference>
<evidence type="ECO:0000256" key="7">
    <source>
        <dbReference type="ARBA" id="ARBA00022989"/>
    </source>
</evidence>
<keyword evidence="13" id="KW-1185">Reference proteome</keyword>
<keyword evidence="5" id="KW-0145">Chemotaxis</keyword>
<proteinExistence type="inferred from homology"/>
<dbReference type="CDD" id="cd12913">
    <property type="entry name" value="PDC1_MCP_like"/>
    <property type="match status" value="1"/>
</dbReference>
<reference evidence="12 13" key="1">
    <citation type="submission" date="2016-07" db="EMBL/GenBank/DDBJ databases">
        <title>Genome sequencing of Vibrio scophthalmi strain VS-05, an isolated from Paralichthys olivaceus.</title>
        <authorList>
            <person name="Han H.-J."/>
        </authorList>
    </citation>
    <scope>NUCLEOTIDE SEQUENCE [LARGE SCALE GENOMIC DNA]</scope>
    <source>
        <strain evidence="12 13">VS-05</strain>
    </source>
</reference>
<evidence type="ECO:0000256" key="10">
    <source>
        <dbReference type="ARBA" id="ARBA00029447"/>
    </source>
</evidence>
<dbReference type="InterPro" id="IPR033479">
    <property type="entry name" value="dCache_1"/>
</dbReference>
<evidence type="ECO:0000256" key="2">
    <source>
        <dbReference type="ARBA" id="ARBA00004651"/>
    </source>
</evidence>
<keyword evidence="4" id="KW-0488">Methylation</keyword>